<gene>
    <name evidence="7" type="ORF">DPMN_112559</name>
</gene>
<comment type="caution">
    <text evidence="7">The sequence shown here is derived from an EMBL/GenBank/DDBJ whole genome shotgun (WGS) entry which is preliminary data.</text>
</comment>
<reference evidence="7" key="2">
    <citation type="submission" date="2020-11" db="EMBL/GenBank/DDBJ databases">
        <authorList>
            <person name="McCartney M.A."/>
            <person name="Auch B."/>
            <person name="Kono T."/>
            <person name="Mallez S."/>
            <person name="Becker A."/>
            <person name="Gohl D.M."/>
            <person name="Silverstein K.A.T."/>
            <person name="Koren S."/>
            <person name="Bechman K.B."/>
            <person name="Herman A."/>
            <person name="Abrahante J.E."/>
            <person name="Garbe J."/>
        </authorList>
    </citation>
    <scope>NUCLEOTIDE SEQUENCE</scope>
    <source>
        <strain evidence="7">Duluth1</strain>
        <tissue evidence="7">Whole animal</tissue>
    </source>
</reference>
<dbReference type="InterPro" id="IPR008983">
    <property type="entry name" value="Tumour_necrosis_fac-like_dom"/>
</dbReference>
<dbReference type="GO" id="GO:0005576">
    <property type="term" value="C:extracellular region"/>
    <property type="evidence" value="ECO:0007669"/>
    <property type="project" value="UniProtKB-SubCell"/>
</dbReference>
<reference evidence="7" key="1">
    <citation type="journal article" date="2019" name="bioRxiv">
        <title>The Genome of the Zebra Mussel, Dreissena polymorpha: A Resource for Invasive Species Research.</title>
        <authorList>
            <person name="McCartney M.A."/>
            <person name="Auch B."/>
            <person name="Kono T."/>
            <person name="Mallez S."/>
            <person name="Zhang Y."/>
            <person name="Obille A."/>
            <person name="Becker A."/>
            <person name="Abrahante J.E."/>
            <person name="Garbe J."/>
            <person name="Badalamenti J.P."/>
            <person name="Herman A."/>
            <person name="Mangelson H."/>
            <person name="Liachko I."/>
            <person name="Sullivan S."/>
            <person name="Sone E.D."/>
            <person name="Koren S."/>
            <person name="Silverstein K.A.T."/>
            <person name="Beckman K.B."/>
            <person name="Gohl D.M."/>
        </authorList>
    </citation>
    <scope>NUCLEOTIDE SEQUENCE</scope>
    <source>
        <strain evidence="7">Duluth1</strain>
        <tissue evidence="7">Whole animal</tissue>
    </source>
</reference>
<feature type="chain" id="PRO_5038385076" description="C1q domain-containing protein" evidence="5">
    <location>
        <begin position="22"/>
        <end position="255"/>
    </location>
</feature>
<evidence type="ECO:0000256" key="1">
    <source>
        <dbReference type="ARBA" id="ARBA00004613"/>
    </source>
</evidence>
<dbReference type="InterPro" id="IPR050822">
    <property type="entry name" value="Cerebellin_Synaptic_Org"/>
</dbReference>
<evidence type="ECO:0000313" key="8">
    <source>
        <dbReference type="Proteomes" id="UP000828390"/>
    </source>
</evidence>
<protein>
    <recommendedName>
        <fullName evidence="6">C1q domain-containing protein</fullName>
    </recommendedName>
</protein>
<feature type="domain" description="C1q" evidence="6">
    <location>
        <begin position="116"/>
        <end position="251"/>
    </location>
</feature>
<dbReference type="PANTHER" id="PTHR22923">
    <property type="entry name" value="CEREBELLIN-RELATED"/>
    <property type="match status" value="1"/>
</dbReference>
<dbReference type="PROSITE" id="PS50871">
    <property type="entry name" value="C1Q"/>
    <property type="match status" value="1"/>
</dbReference>
<comment type="subcellular location">
    <subcellularLocation>
        <location evidence="1">Secreted</location>
    </subcellularLocation>
</comment>
<feature type="coiled-coil region" evidence="4">
    <location>
        <begin position="27"/>
        <end position="68"/>
    </location>
</feature>
<dbReference type="Pfam" id="PF00386">
    <property type="entry name" value="C1q"/>
    <property type="match status" value="1"/>
</dbReference>
<keyword evidence="4" id="KW-0175">Coiled coil</keyword>
<dbReference type="SMART" id="SM00110">
    <property type="entry name" value="C1Q"/>
    <property type="match status" value="1"/>
</dbReference>
<evidence type="ECO:0000313" key="7">
    <source>
        <dbReference type="EMBL" id="KAH3839135.1"/>
    </source>
</evidence>
<keyword evidence="2" id="KW-0964">Secreted</keyword>
<dbReference type="PRINTS" id="PR00007">
    <property type="entry name" value="COMPLEMNTC1Q"/>
</dbReference>
<feature type="signal peptide" evidence="5">
    <location>
        <begin position="1"/>
        <end position="21"/>
    </location>
</feature>
<sequence length="255" mass="28554">MWFGVVMCAAILQAHIGPTFALHADVLEQIMNRLELLETENTSLKNKMAELEEKYNTLLEHMNEKKNQVDEKFDAVIEKGPDVMVLDKIQENFKQSEVFVPPKRHAAISGGTKRNVPVQEIAFYATLKSHNISNLGSNQIIVFDNVQYNLGNAYNWRHGFFQAPVDGTYVLHVTLSCRSYTNQALYAFVCVNDVAISELILDTPNQSSQMLVYRLNTGDEVTVTNTNVGDAINGYLKSSFSGFLLYAHGEVTIVG</sequence>
<evidence type="ECO:0000256" key="4">
    <source>
        <dbReference type="SAM" id="Coils"/>
    </source>
</evidence>
<dbReference type="InterPro" id="IPR001073">
    <property type="entry name" value="C1q_dom"/>
</dbReference>
<keyword evidence="3 5" id="KW-0732">Signal</keyword>
<evidence type="ECO:0000256" key="3">
    <source>
        <dbReference type="ARBA" id="ARBA00022729"/>
    </source>
</evidence>
<dbReference type="AlphaFoldDB" id="A0A9D4KFV7"/>
<evidence type="ECO:0000259" key="6">
    <source>
        <dbReference type="PROSITE" id="PS50871"/>
    </source>
</evidence>
<dbReference type="Gene3D" id="2.60.120.40">
    <property type="match status" value="1"/>
</dbReference>
<accession>A0A9D4KFV7</accession>
<name>A0A9D4KFV7_DREPO</name>
<evidence type="ECO:0000256" key="2">
    <source>
        <dbReference type="ARBA" id="ARBA00022525"/>
    </source>
</evidence>
<proteinExistence type="predicted"/>
<dbReference type="Proteomes" id="UP000828390">
    <property type="component" value="Unassembled WGS sequence"/>
</dbReference>
<dbReference type="SUPFAM" id="SSF49842">
    <property type="entry name" value="TNF-like"/>
    <property type="match status" value="1"/>
</dbReference>
<evidence type="ECO:0000256" key="5">
    <source>
        <dbReference type="SAM" id="SignalP"/>
    </source>
</evidence>
<keyword evidence="8" id="KW-1185">Reference proteome</keyword>
<dbReference type="PANTHER" id="PTHR22923:SF116">
    <property type="entry name" value="C1Q DOMAIN-CONTAINING PROTEIN"/>
    <property type="match status" value="1"/>
</dbReference>
<dbReference type="EMBL" id="JAIWYP010000004">
    <property type="protein sequence ID" value="KAH3839135.1"/>
    <property type="molecule type" value="Genomic_DNA"/>
</dbReference>
<organism evidence="7 8">
    <name type="scientific">Dreissena polymorpha</name>
    <name type="common">Zebra mussel</name>
    <name type="synonym">Mytilus polymorpha</name>
    <dbReference type="NCBI Taxonomy" id="45954"/>
    <lineage>
        <taxon>Eukaryota</taxon>
        <taxon>Metazoa</taxon>
        <taxon>Spiralia</taxon>
        <taxon>Lophotrochozoa</taxon>
        <taxon>Mollusca</taxon>
        <taxon>Bivalvia</taxon>
        <taxon>Autobranchia</taxon>
        <taxon>Heteroconchia</taxon>
        <taxon>Euheterodonta</taxon>
        <taxon>Imparidentia</taxon>
        <taxon>Neoheterodontei</taxon>
        <taxon>Myida</taxon>
        <taxon>Dreissenoidea</taxon>
        <taxon>Dreissenidae</taxon>
        <taxon>Dreissena</taxon>
    </lineage>
</organism>